<dbReference type="Pfam" id="PF14622">
    <property type="entry name" value="Ribonucleas_3_3"/>
    <property type="match status" value="1"/>
</dbReference>
<keyword evidence="6 8" id="KW-0378">Hydrolase</keyword>
<dbReference type="PANTHER" id="PTHR11207:SF0">
    <property type="entry name" value="RIBONUCLEASE 3"/>
    <property type="match status" value="1"/>
</dbReference>
<dbReference type="SUPFAM" id="SSF54768">
    <property type="entry name" value="dsRNA-binding domain-like"/>
    <property type="match status" value="1"/>
</dbReference>
<name>A0ABT3P3P3_9ALTE</name>
<evidence type="ECO:0000313" key="12">
    <source>
        <dbReference type="Proteomes" id="UP001142810"/>
    </source>
</evidence>
<feature type="domain" description="DRBM" evidence="9">
    <location>
        <begin position="156"/>
        <end position="226"/>
    </location>
</feature>
<proteinExistence type="inferred from homology"/>
<dbReference type="PROSITE" id="PS50137">
    <property type="entry name" value="DS_RBD"/>
    <property type="match status" value="1"/>
</dbReference>
<feature type="active site" evidence="8">
    <location>
        <position position="118"/>
    </location>
</feature>
<evidence type="ECO:0000256" key="6">
    <source>
        <dbReference type="ARBA" id="ARBA00022801"/>
    </source>
</evidence>
<dbReference type="InterPro" id="IPR036389">
    <property type="entry name" value="RNase_III_sf"/>
</dbReference>
<dbReference type="SMART" id="SM00358">
    <property type="entry name" value="DSRM"/>
    <property type="match status" value="1"/>
</dbReference>
<dbReference type="SMART" id="SM00535">
    <property type="entry name" value="RIBOc"/>
    <property type="match status" value="1"/>
</dbReference>
<dbReference type="Proteomes" id="UP001142810">
    <property type="component" value="Unassembled WGS sequence"/>
</dbReference>
<keyword evidence="8" id="KW-0819">tRNA processing</keyword>
<dbReference type="PROSITE" id="PS00517">
    <property type="entry name" value="RNASE_3_1"/>
    <property type="match status" value="1"/>
</dbReference>
<reference evidence="11" key="1">
    <citation type="submission" date="2022-11" db="EMBL/GenBank/DDBJ databases">
        <title>Alteromonas sp. nov., isolated from sea water of the Qingdao.</title>
        <authorList>
            <person name="Wang Q."/>
        </authorList>
    </citation>
    <scope>NUCLEOTIDE SEQUENCE</scope>
    <source>
        <strain evidence="11">ASW11-7</strain>
    </source>
</reference>
<dbReference type="SUPFAM" id="SSF69065">
    <property type="entry name" value="RNase III domain-like"/>
    <property type="match status" value="1"/>
</dbReference>
<keyword evidence="5 8" id="KW-0255">Endonuclease</keyword>
<keyword evidence="8" id="KW-0963">Cytoplasm</keyword>
<comment type="subunit">
    <text evidence="8">Homodimer.</text>
</comment>
<evidence type="ECO:0000256" key="4">
    <source>
        <dbReference type="ARBA" id="ARBA00022722"/>
    </source>
</evidence>
<dbReference type="GO" id="GO:0004525">
    <property type="term" value="F:ribonuclease III activity"/>
    <property type="evidence" value="ECO:0007669"/>
    <property type="project" value="UniProtKB-EC"/>
</dbReference>
<feature type="binding site" evidence="8">
    <location>
        <position position="115"/>
    </location>
    <ligand>
        <name>Mg(2+)</name>
        <dbReference type="ChEBI" id="CHEBI:18420"/>
    </ligand>
</feature>
<keyword evidence="4 8" id="KW-0540">Nuclease</keyword>
<keyword evidence="8" id="KW-0460">Magnesium</keyword>
<evidence type="ECO:0000259" key="10">
    <source>
        <dbReference type="PROSITE" id="PS50142"/>
    </source>
</evidence>
<dbReference type="EMBL" id="JAPFRD010000002">
    <property type="protein sequence ID" value="MCW8107390.1"/>
    <property type="molecule type" value="Genomic_DNA"/>
</dbReference>
<evidence type="ECO:0000256" key="7">
    <source>
        <dbReference type="ARBA" id="ARBA00022884"/>
    </source>
</evidence>
<gene>
    <name evidence="8 11" type="primary">rnc</name>
    <name evidence="11" type="ORF">OPS25_02595</name>
</gene>
<evidence type="ECO:0000256" key="3">
    <source>
        <dbReference type="ARBA" id="ARBA00022664"/>
    </source>
</evidence>
<dbReference type="Gene3D" id="3.30.160.20">
    <property type="match status" value="1"/>
</dbReference>
<evidence type="ECO:0000313" key="11">
    <source>
        <dbReference type="EMBL" id="MCW8107390.1"/>
    </source>
</evidence>
<keyword evidence="12" id="KW-1185">Reference proteome</keyword>
<dbReference type="PANTHER" id="PTHR11207">
    <property type="entry name" value="RIBONUCLEASE III"/>
    <property type="match status" value="1"/>
</dbReference>
<protein>
    <recommendedName>
        <fullName evidence="8">Ribonuclease 3</fullName>
        <ecNumber evidence="8">3.1.26.3</ecNumber>
    </recommendedName>
    <alternativeName>
        <fullName evidence="8">Ribonuclease III</fullName>
        <shortName evidence="8">RNase III</shortName>
    </alternativeName>
</protein>
<sequence>MQGIDKYAHLSKVLGYKFNDVSMLELALTHRSAAKLHNERLEFLGDAVLGMVIGEALFKKFPQVPEGKLTRMRSTLVKGETLAELAREAKMGDLIKLGPGEMKSGGSRRGSILADAVEAVLGAIYLEAGMETVQEVILKLWQQRIEKLDPNAHPKDSKTRLQEYLQSRKLPLPTYEVINISGKDHAQTFEVGCQAAGLDDPVVAQGESRRKAEQEAAKITLEKLLNES</sequence>
<keyword evidence="3 8" id="KW-0507">mRNA processing</keyword>
<keyword evidence="8" id="KW-0699">rRNA-binding</keyword>
<accession>A0ABT3P3P3</accession>
<evidence type="ECO:0000256" key="2">
    <source>
        <dbReference type="ARBA" id="ARBA00010183"/>
    </source>
</evidence>
<evidence type="ECO:0000256" key="5">
    <source>
        <dbReference type="ARBA" id="ARBA00022759"/>
    </source>
</evidence>
<comment type="caution">
    <text evidence="11">The sequence shown here is derived from an EMBL/GenBank/DDBJ whole genome shotgun (WGS) entry which is preliminary data.</text>
</comment>
<comment type="function">
    <text evidence="8">Digests double-stranded RNA. Involved in the processing of primary rRNA transcript to yield the immediate precursors to the large and small rRNAs (23S and 16S). Processes some mRNAs, and tRNAs when they are encoded in the rRNA operon. Processes pre-crRNA and tracrRNA of type II CRISPR loci if present in the organism.</text>
</comment>
<dbReference type="Pfam" id="PF00035">
    <property type="entry name" value="dsrm"/>
    <property type="match status" value="1"/>
</dbReference>
<feature type="binding site" evidence="8">
    <location>
        <position position="42"/>
    </location>
    <ligand>
        <name>Mg(2+)</name>
        <dbReference type="ChEBI" id="CHEBI:18420"/>
    </ligand>
</feature>
<evidence type="ECO:0000256" key="8">
    <source>
        <dbReference type="HAMAP-Rule" id="MF_00104"/>
    </source>
</evidence>
<organism evidence="11 12">
    <name type="scientific">Alteromonas aquimaris</name>
    <dbReference type="NCBI Taxonomy" id="2998417"/>
    <lineage>
        <taxon>Bacteria</taxon>
        <taxon>Pseudomonadati</taxon>
        <taxon>Pseudomonadota</taxon>
        <taxon>Gammaproteobacteria</taxon>
        <taxon>Alteromonadales</taxon>
        <taxon>Alteromonadaceae</taxon>
        <taxon>Alteromonas/Salinimonas group</taxon>
        <taxon>Alteromonas</taxon>
    </lineage>
</organism>
<dbReference type="InterPro" id="IPR014720">
    <property type="entry name" value="dsRBD_dom"/>
</dbReference>
<comment type="subcellular location">
    <subcellularLocation>
        <location evidence="8">Cytoplasm</location>
    </subcellularLocation>
</comment>
<evidence type="ECO:0000256" key="1">
    <source>
        <dbReference type="ARBA" id="ARBA00000109"/>
    </source>
</evidence>
<keyword evidence="7 8" id="KW-0694">RNA-binding</keyword>
<dbReference type="PROSITE" id="PS50142">
    <property type="entry name" value="RNASE_3_2"/>
    <property type="match status" value="1"/>
</dbReference>
<dbReference type="InterPro" id="IPR000999">
    <property type="entry name" value="RNase_III_dom"/>
</dbReference>
<dbReference type="Gene3D" id="1.10.1520.10">
    <property type="entry name" value="Ribonuclease III domain"/>
    <property type="match status" value="1"/>
</dbReference>
<dbReference type="CDD" id="cd10845">
    <property type="entry name" value="DSRM_RNAse_III_family"/>
    <property type="match status" value="1"/>
</dbReference>
<dbReference type="CDD" id="cd00593">
    <property type="entry name" value="RIBOc"/>
    <property type="match status" value="1"/>
</dbReference>
<dbReference type="NCBIfam" id="TIGR02191">
    <property type="entry name" value="RNaseIII"/>
    <property type="match status" value="1"/>
</dbReference>
<feature type="binding site" evidence="8">
    <location>
        <position position="118"/>
    </location>
    <ligand>
        <name>Mg(2+)</name>
        <dbReference type="ChEBI" id="CHEBI:18420"/>
    </ligand>
</feature>
<keyword evidence="8" id="KW-0479">Metal-binding</keyword>
<comment type="cofactor">
    <cofactor evidence="8">
        <name>Mg(2+)</name>
        <dbReference type="ChEBI" id="CHEBI:18420"/>
    </cofactor>
</comment>
<dbReference type="HAMAP" id="MF_00104">
    <property type="entry name" value="RNase_III"/>
    <property type="match status" value="1"/>
</dbReference>
<feature type="domain" description="RNase III" evidence="10">
    <location>
        <begin position="7"/>
        <end position="129"/>
    </location>
</feature>
<dbReference type="InterPro" id="IPR011907">
    <property type="entry name" value="RNase_III"/>
</dbReference>
<evidence type="ECO:0000259" key="9">
    <source>
        <dbReference type="PROSITE" id="PS50137"/>
    </source>
</evidence>
<keyword evidence="8" id="KW-0698">rRNA processing</keyword>
<dbReference type="RefSeq" id="WP_265616084.1">
    <property type="nucleotide sequence ID" value="NZ_JAPFRD010000002.1"/>
</dbReference>
<comment type="catalytic activity">
    <reaction evidence="1 8">
        <text>Endonucleolytic cleavage to 5'-phosphomonoester.</text>
        <dbReference type="EC" id="3.1.26.3"/>
    </reaction>
</comment>
<feature type="active site" evidence="8">
    <location>
        <position position="46"/>
    </location>
</feature>
<comment type="similarity">
    <text evidence="2">Belongs to the ribonuclease III family.</text>
</comment>
<dbReference type="EC" id="3.1.26.3" evidence="8"/>